<dbReference type="InterPro" id="IPR006910">
    <property type="entry name" value="Rad21_Rec8_N"/>
</dbReference>
<protein>
    <submittedName>
        <fullName evidence="4">N terminus of Rad21 / Rec8 like protein</fullName>
    </submittedName>
</protein>
<accession>A0ABQ9WQH0</accession>
<feature type="domain" description="Rad21/Rec8-like protein N-terminal" evidence="3">
    <location>
        <begin position="1"/>
        <end position="82"/>
    </location>
</feature>
<reference evidence="4 5" key="1">
    <citation type="journal article" date="2022" name="bioRxiv">
        <title>Genomics of Preaxostyla Flagellates Illuminates Evolutionary Transitions and the Path Towards Mitochondrial Loss.</title>
        <authorList>
            <person name="Novak L.V.F."/>
            <person name="Treitli S.C."/>
            <person name="Pyrih J."/>
            <person name="Halakuc P."/>
            <person name="Pipaliya S.V."/>
            <person name="Vacek V."/>
            <person name="Brzon O."/>
            <person name="Soukal P."/>
            <person name="Eme L."/>
            <person name="Dacks J.B."/>
            <person name="Karnkowska A."/>
            <person name="Elias M."/>
            <person name="Hampl V."/>
        </authorList>
    </citation>
    <scope>NUCLEOTIDE SEQUENCE [LARGE SCALE GENOMIC DNA]</scope>
    <source>
        <strain evidence="4">NAU3</strain>
        <tissue evidence="4">Gut</tissue>
    </source>
</reference>
<sequence length="241" mass="27735">MALYSSYISKRGPLGQVWMAANYDRNLSKGKILQINIPAAVKLIREAHLLLGLVRVHTRKLKHLADDINEFRSRLQTSDITIPESPLDMYKHHDPTLNIFGRPRPSLILPDTTLTDPESLRSSLSPFTLPSNQLRTPMMDEYDFRESEYFGDAADNLMSDIPTVFVTPTNDPDEIRWLIEYAHQQGGYQDFDTFMQTTELYIQRPSEYNRPDSSLLAKTYRLWNSVPIVSQTVRTDAEDAR</sequence>
<evidence type="ECO:0000256" key="1">
    <source>
        <dbReference type="ARBA" id="ARBA00004123"/>
    </source>
</evidence>
<name>A0ABQ9WQH0_9EUKA</name>
<organism evidence="4 5">
    <name type="scientific">Blattamonas nauphoetae</name>
    <dbReference type="NCBI Taxonomy" id="2049346"/>
    <lineage>
        <taxon>Eukaryota</taxon>
        <taxon>Metamonada</taxon>
        <taxon>Preaxostyla</taxon>
        <taxon>Oxymonadida</taxon>
        <taxon>Blattamonas</taxon>
    </lineage>
</organism>
<dbReference type="PANTHER" id="PTHR12585">
    <property type="entry name" value="SCC1 / RAD21 FAMILY MEMBER"/>
    <property type="match status" value="1"/>
</dbReference>
<evidence type="ECO:0000313" key="5">
    <source>
        <dbReference type="Proteomes" id="UP001281761"/>
    </source>
</evidence>
<comment type="caution">
    <text evidence="4">The sequence shown here is derived from an EMBL/GenBank/DDBJ whole genome shotgun (WGS) entry which is preliminary data.</text>
</comment>
<dbReference type="EMBL" id="JARBJD010000487">
    <property type="protein sequence ID" value="KAK2941583.1"/>
    <property type="molecule type" value="Genomic_DNA"/>
</dbReference>
<evidence type="ECO:0000313" key="4">
    <source>
        <dbReference type="EMBL" id="KAK2941583.1"/>
    </source>
</evidence>
<proteinExistence type="predicted"/>
<comment type="subcellular location">
    <subcellularLocation>
        <location evidence="1">Nucleus</location>
    </subcellularLocation>
</comment>
<dbReference type="PANTHER" id="PTHR12585:SF69">
    <property type="entry name" value="FI11703P"/>
    <property type="match status" value="1"/>
</dbReference>
<evidence type="ECO:0000259" key="3">
    <source>
        <dbReference type="Pfam" id="PF04825"/>
    </source>
</evidence>
<dbReference type="Proteomes" id="UP001281761">
    <property type="component" value="Unassembled WGS sequence"/>
</dbReference>
<evidence type="ECO:0000256" key="2">
    <source>
        <dbReference type="ARBA" id="ARBA00023242"/>
    </source>
</evidence>
<keyword evidence="5" id="KW-1185">Reference proteome</keyword>
<keyword evidence="2" id="KW-0539">Nucleus</keyword>
<gene>
    <name evidence="4" type="ORF">BLNAU_23512</name>
</gene>
<dbReference type="Pfam" id="PF04825">
    <property type="entry name" value="Rad21_Rec8_N"/>
    <property type="match status" value="1"/>
</dbReference>
<dbReference type="InterPro" id="IPR039781">
    <property type="entry name" value="Rad21/Rec8-like"/>
</dbReference>